<dbReference type="RefSeq" id="WP_190566579.1">
    <property type="nucleotide sequence ID" value="NZ_JACJQL010000008.1"/>
</dbReference>
<evidence type="ECO:0000259" key="6">
    <source>
        <dbReference type="Pfam" id="PF00535"/>
    </source>
</evidence>
<keyword evidence="9" id="KW-1185">Reference proteome</keyword>
<evidence type="ECO:0000256" key="1">
    <source>
        <dbReference type="ARBA" id="ARBA00004141"/>
    </source>
</evidence>
<feature type="transmembrane region" description="Helical" evidence="5">
    <location>
        <begin position="109"/>
        <end position="129"/>
    </location>
</feature>
<keyword evidence="3 5" id="KW-1133">Transmembrane helix</keyword>
<dbReference type="InterPro" id="IPR007267">
    <property type="entry name" value="GtrA_DPMS_TM"/>
</dbReference>
<organism evidence="8 9">
    <name type="scientific">Nostoc parmelioides FACHB-3921</name>
    <dbReference type="NCBI Taxonomy" id="2692909"/>
    <lineage>
        <taxon>Bacteria</taxon>
        <taxon>Bacillati</taxon>
        <taxon>Cyanobacteriota</taxon>
        <taxon>Cyanophyceae</taxon>
        <taxon>Nostocales</taxon>
        <taxon>Nostocaceae</taxon>
        <taxon>Nostoc</taxon>
    </lineage>
</organism>
<feature type="domain" description="Glycosyltransferase 2-like" evidence="6">
    <location>
        <begin position="188"/>
        <end position="353"/>
    </location>
</feature>
<feature type="domain" description="GtrA/DPMS transmembrane" evidence="7">
    <location>
        <begin position="12"/>
        <end position="135"/>
    </location>
</feature>
<proteinExistence type="predicted"/>
<evidence type="ECO:0000313" key="8">
    <source>
        <dbReference type="EMBL" id="MBD2251219.1"/>
    </source>
</evidence>
<dbReference type="EMBL" id="JACJQL010000008">
    <property type="protein sequence ID" value="MBD2251219.1"/>
    <property type="molecule type" value="Genomic_DNA"/>
</dbReference>
<dbReference type="PANTHER" id="PTHR48090:SF7">
    <property type="entry name" value="RFBJ PROTEIN"/>
    <property type="match status" value="1"/>
</dbReference>
<evidence type="ECO:0000313" key="9">
    <source>
        <dbReference type="Proteomes" id="UP000621307"/>
    </source>
</evidence>
<keyword evidence="2 5" id="KW-0812">Transmembrane</keyword>
<evidence type="ECO:0000256" key="3">
    <source>
        <dbReference type="ARBA" id="ARBA00022989"/>
    </source>
</evidence>
<keyword evidence="4 5" id="KW-0472">Membrane</keyword>
<dbReference type="InterPro" id="IPR050256">
    <property type="entry name" value="Glycosyltransferase_2"/>
</dbReference>
<dbReference type="PANTHER" id="PTHR48090">
    <property type="entry name" value="UNDECAPRENYL-PHOSPHATE 4-DEOXY-4-FORMAMIDO-L-ARABINOSE TRANSFERASE-RELATED"/>
    <property type="match status" value="1"/>
</dbReference>
<evidence type="ECO:0000256" key="5">
    <source>
        <dbReference type="SAM" id="Phobius"/>
    </source>
</evidence>
<feature type="transmembrane region" description="Helical" evidence="5">
    <location>
        <begin position="83"/>
        <end position="103"/>
    </location>
</feature>
<evidence type="ECO:0000259" key="7">
    <source>
        <dbReference type="Pfam" id="PF04138"/>
    </source>
</evidence>
<gene>
    <name evidence="8" type="ORF">H6G14_07845</name>
</gene>
<dbReference type="CDD" id="cd04179">
    <property type="entry name" value="DPM_DPG-synthase_like"/>
    <property type="match status" value="1"/>
</dbReference>
<dbReference type="SUPFAM" id="SSF53448">
    <property type="entry name" value="Nucleotide-diphospho-sugar transferases"/>
    <property type="match status" value="1"/>
</dbReference>
<evidence type="ECO:0000256" key="2">
    <source>
        <dbReference type="ARBA" id="ARBA00022692"/>
    </source>
</evidence>
<dbReference type="InterPro" id="IPR029044">
    <property type="entry name" value="Nucleotide-diphossugar_trans"/>
</dbReference>
<dbReference type="Pfam" id="PF00535">
    <property type="entry name" value="Glycos_transf_2"/>
    <property type="match status" value="1"/>
</dbReference>
<comment type="subcellular location">
    <subcellularLocation>
        <location evidence="1">Membrane</location>
        <topology evidence="1">Multi-pass membrane protein</topology>
    </subcellularLocation>
</comment>
<evidence type="ECO:0000256" key="4">
    <source>
        <dbReference type="ARBA" id="ARBA00023136"/>
    </source>
</evidence>
<dbReference type="InterPro" id="IPR001173">
    <property type="entry name" value="Glyco_trans_2-like"/>
</dbReference>
<protein>
    <submittedName>
        <fullName evidence="8">Glycosyltransferase</fullName>
    </submittedName>
</protein>
<name>A0ABR8BCG2_9NOSO</name>
<accession>A0ABR8BCG2</accession>
<reference evidence="8 9" key="1">
    <citation type="journal article" date="2020" name="ISME J.">
        <title>Comparative genomics reveals insights into cyanobacterial evolution and habitat adaptation.</title>
        <authorList>
            <person name="Chen M.Y."/>
            <person name="Teng W.K."/>
            <person name="Zhao L."/>
            <person name="Hu C.X."/>
            <person name="Zhou Y.K."/>
            <person name="Han B.P."/>
            <person name="Song L.R."/>
            <person name="Shu W.S."/>
        </authorList>
    </citation>
    <scope>NUCLEOTIDE SEQUENCE [LARGE SCALE GENOMIC DNA]</scope>
    <source>
        <strain evidence="8 9">FACHB-3921</strain>
    </source>
</reference>
<feature type="transmembrane region" description="Helical" evidence="5">
    <location>
        <begin position="44"/>
        <end position="62"/>
    </location>
</feature>
<comment type="caution">
    <text evidence="8">The sequence shown here is derived from an EMBL/GenBank/DDBJ whole genome shotgun (WGS) entry which is preliminary data.</text>
</comment>
<dbReference type="Gene3D" id="3.90.550.10">
    <property type="entry name" value="Spore Coat Polysaccharide Biosynthesis Protein SpsA, Chain A"/>
    <property type="match status" value="1"/>
</dbReference>
<sequence length="441" mass="50000">MYKKTSYAKILKFLLGGGLAAGLNLVLIFLLIEKLNFDTAFLRNIANVLSIEISLIFSFFIYRTWVWTGGIWNLREVVLRQLPLYHVSAGLAVITRVFLIFPILDWLRVNYAVNTLIGALLSASINYLISDSFVFKTPRKQNRDDLQGETPLDSYYPEALAPAISIGSRTRESEPKVVGVSKTITTLSIVIPAYNEEDCIVQTMQTISKTLEGEQIDYEILVVNDNSKDRTEELLQQITSQNSKLRYVNNYYPNGFGFAVRCGLENFTGDAVAVVMADSSDAPEDIVSYFYKLQEGYDCVFGSRFVKGGKVIDYPGHKLVVNRLANLFIQILFGLKFNDITNAFKVYRKEVIEGISPLISHHFNLTVELPLKAIVRGYSFTTIPIIWRNRTTGVSKLKLKEMGSRYLFIVLYIWLEKHLSRGDYHLSKKRTVVKSKAESNG</sequence>
<dbReference type="Pfam" id="PF04138">
    <property type="entry name" value="GtrA_DPMS_TM"/>
    <property type="match status" value="1"/>
</dbReference>
<dbReference type="Proteomes" id="UP000621307">
    <property type="component" value="Unassembled WGS sequence"/>
</dbReference>
<feature type="transmembrane region" description="Helical" evidence="5">
    <location>
        <begin position="12"/>
        <end position="32"/>
    </location>
</feature>